<organism evidence="6">
    <name type="scientific">Alexandrium catenella</name>
    <name type="common">Red tide dinoflagellate</name>
    <name type="synonym">Gonyaulax catenella</name>
    <dbReference type="NCBI Taxonomy" id="2925"/>
    <lineage>
        <taxon>Eukaryota</taxon>
        <taxon>Sar</taxon>
        <taxon>Alveolata</taxon>
        <taxon>Dinophyceae</taxon>
        <taxon>Gonyaulacales</taxon>
        <taxon>Pyrocystaceae</taxon>
        <taxon>Alexandrium</taxon>
    </lineage>
</organism>
<dbReference type="AlphaFoldDB" id="A0A7S1RTV1"/>
<gene>
    <name evidence="6" type="ORF">ACAT0790_LOCUS52017</name>
</gene>
<dbReference type="SUPFAM" id="SSF51445">
    <property type="entry name" value="(Trans)glycosidases"/>
    <property type="match status" value="1"/>
</dbReference>
<dbReference type="EMBL" id="HBGE01087393">
    <property type="protein sequence ID" value="CAD9175248.1"/>
    <property type="molecule type" value="Transcribed_RNA"/>
</dbReference>
<evidence type="ECO:0000256" key="2">
    <source>
        <dbReference type="ARBA" id="ARBA00022801"/>
    </source>
</evidence>
<comment type="similarity">
    <text evidence="1 4">Belongs to the glycosyl hydrolase 5 (cellulase A) family.</text>
</comment>
<evidence type="ECO:0000313" key="6">
    <source>
        <dbReference type="EMBL" id="CAD9175248.1"/>
    </source>
</evidence>
<dbReference type="PANTHER" id="PTHR31263:SF0">
    <property type="entry name" value="CELLULASE FAMILY PROTEIN (AFU_ORTHOLOGUE AFUA_5G14560)"/>
    <property type="match status" value="1"/>
</dbReference>
<evidence type="ECO:0000256" key="1">
    <source>
        <dbReference type="ARBA" id="ARBA00005641"/>
    </source>
</evidence>
<feature type="domain" description="Glycoside hydrolase family 5" evidence="5">
    <location>
        <begin position="8"/>
        <end position="240"/>
    </location>
</feature>
<dbReference type="Gene3D" id="3.20.20.80">
    <property type="entry name" value="Glycosidases"/>
    <property type="match status" value="1"/>
</dbReference>
<dbReference type="InterPro" id="IPR001547">
    <property type="entry name" value="Glyco_hydro_5"/>
</dbReference>
<dbReference type="GO" id="GO:0004553">
    <property type="term" value="F:hydrolase activity, hydrolyzing O-glycosyl compounds"/>
    <property type="evidence" value="ECO:0007669"/>
    <property type="project" value="InterPro"/>
</dbReference>
<dbReference type="Pfam" id="PF00150">
    <property type="entry name" value="Cellulase"/>
    <property type="match status" value="1"/>
</dbReference>
<proteinExistence type="inferred from homology"/>
<accession>A0A7S1RTV1</accession>
<dbReference type="InterPro" id="IPR017853">
    <property type="entry name" value="GH"/>
</dbReference>
<evidence type="ECO:0000256" key="4">
    <source>
        <dbReference type="RuleBase" id="RU361153"/>
    </source>
</evidence>
<sequence>MAADPRLKGQTTLQILDAVVGACADAGLMIVLDNHMSDADWCCGDFDENGLWYNTRWSHLQWLQAHVAMARRYSGQPWVVASELRNEVRNSIVGGLWRVATWGGGGPDDWHAAATEAGNAVLHVNRNLLIVVGGLYWGKELTGVYSLPVKLEIPQRVVYAAHCYAWSYPGAPNKYETLKARLGHDWGYIVEPNKPYTAPVFVSEFGTFSDCHHATCAYWWPDLLQYLEVGDFDWAAWHADGTNSRGGHRKFAAPTDYGVLAPDWRSPAGTGELLGALQTVQRATLGPGVRSPACDEQCADTWESGWSSGRIGAAACSTCLRNSHCRQHLTAEEWCTKTWAAQECGWTCCRAGLLGDGVCSAGHCKSRYSDKWDPLWPDGRSDSEACLHCLRDPVCRHGLSEAQWCARPWSSYHCELTCCIQGHYSPDALRPGIFL</sequence>
<reference evidence="6" key="1">
    <citation type="submission" date="2021-01" db="EMBL/GenBank/DDBJ databases">
        <authorList>
            <person name="Corre E."/>
            <person name="Pelletier E."/>
            <person name="Niang G."/>
            <person name="Scheremetjew M."/>
            <person name="Finn R."/>
            <person name="Kale V."/>
            <person name="Holt S."/>
            <person name="Cochrane G."/>
            <person name="Meng A."/>
            <person name="Brown T."/>
            <person name="Cohen L."/>
        </authorList>
    </citation>
    <scope>NUCLEOTIDE SEQUENCE</scope>
    <source>
        <strain evidence="6">OF101</strain>
    </source>
</reference>
<evidence type="ECO:0000259" key="5">
    <source>
        <dbReference type="Pfam" id="PF00150"/>
    </source>
</evidence>
<keyword evidence="3 4" id="KW-0326">Glycosidase</keyword>
<evidence type="ECO:0000256" key="3">
    <source>
        <dbReference type="ARBA" id="ARBA00023295"/>
    </source>
</evidence>
<protein>
    <recommendedName>
        <fullName evidence="5">Glycoside hydrolase family 5 domain-containing protein</fullName>
    </recommendedName>
</protein>
<name>A0A7S1RTV1_ALECA</name>
<keyword evidence="2 4" id="KW-0378">Hydrolase</keyword>
<dbReference type="GO" id="GO:0000272">
    <property type="term" value="P:polysaccharide catabolic process"/>
    <property type="evidence" value="ECO:0007669"/>
    <property type="project" value="InterPro"/>
</dbReference>
<dbReference type="PANTHER" id="PTHR31263">
    <property type="entry name" value="CELLULASE FAMILY PROTEIN (AFU_ORTHOLOGUE AFUA_5G14560)"/>
    <property type="match status" value="1"/>
</dbReference>